<dbReference type="WBParaSite" id="HPBE_0001502401-mRNA-1">
    <property type="protein sequence ID" value="HPBE_0001502401-mRNA-1"/>
    <property type="gene ID" value="HPBE_0001502401"/>
</dbReference>
<dbReference type="EMBL" id="UZAH01028657">
    <property type="protein sequence ID" value="VDP01550.1"/>
    <property type="molecule type" value="Genomic_DNA"/>
</dbReference>
<accession>A0A183G1F9</accession>
<sequence>MSDGGRFFMCSDLILSRPGAVRFLTDKMTCRISEGRTKGGRIHPVKDDLKTVDMAIKEVGVEIVNDVLPGARFING</sequence>
<organism evidence="2 3">
    <name type="scientific">Heligmosomoides polygyrus</name>
    <name type="common">Parasitic roundworm</name>
    <dbReference type="NCBI Taxonomy" id="6339"/>
    <lineage>
        <taxon>Eukaryota</taxon>
        <taxon>Metazoa</taxon>
        <taxon>Ecdysozoa</taxon>
        <taxon>Nematoda</taxon>
        <taxon>Chromadorea</taxon>
        <taxon>Rhabditida</taxon>
        <taxon>Rhabditina</taxon>
        <taxon>Rhabditomorpha</taxon>
        <taxon>Strongyloidea</taxon>
        <taxon>Heligmosomidae</taxon>
        <taxon>Heligmosomoides</taxon>
    </lineage>
</organism>
<evidence type="ECO:0000313" key="3">
    <source>
        <dbReference type="WBParaSite" id="HPBE_0001502401-mRNA-1"/>
    </source>
</evidence>
<reference evidence="1 2" key="1">
    <citation type="submission" date="2018-11" db="EMBL/GenBank/DDBJ databases">
        <authorList>
            <consortium name="Pathogen Informatics"/>
        </authorList>
    </citation>
    <scope>NUCLEOTIDE SEQUENCE [LARGE SCALE GENOMIC DNA]</scope>
</reference>
<dbReference type="Proteomes" id="UP000050761">
    <property type="component" value="Unassembled WGS sequence"/>
</dbReference>
<gene>
    <name evidence="1" type="ORF">HPBE_LOCUS15025</name>
</gene>
<accession>A0A3P8ADC2</accession>
<dbReference type="OrthoDB" id="10467451at2759"/>
<proteinExistence type="predicted"/>
<keyword evidence="2" id="KW-1185">Reference proteome</keyword>
<reference evidence="3" key="2">
    <citation type="submission" date="2019-09" db="UniProtKB">
        <authorList>
            <consortium name="WormBaseParasite"/>
        </authorList>
    </citation>
    <scope>IDENTIFICATION</scope>
</reference>
<dbReference type="AlphaFoldDB" id="A0A183G1F9"/>
<protein>
    <submittedName>
        <fullName evidence="3">PEPCK_N domain-containing protein</fullName>
    </submittedName>
</protein>
<evidence type="ECO:0000313" key="2">
    <source>
        <dbReference type="Proteomes" id="UP000050761"/>
    </source>
</evidence>
<name>A0A183G1F9_HELPZ</name>
<evidence type="ECO:0000313" key="1">
    <source>
        <dbReference type="EMBL" id="VDP01550.1"/>
    </source>
</evidence>